<feature type="compositionally biased region" description="Basic and acidic residues" evidence="1">
    <location>
        <begin position="476"/>
        <end position="496"/>
    </location>
</feature>
<comment type="caution">
    <text evidence="2">The sequence shown here is derived from an EMBL/GenBank/DDBJ whole genome shotgun (WGS) entry which is preliminary data.</text>
</comment>
<protein>
    <submittedName>
        <fullName evidence="2">Uncharacterized protein</fullName>
    </submittedName>
</protein>
<keyword evidence="3" id="KW-1185">Reference proteome</keyword>
<sequence>MRHPQFRFQYLDVDPFTLNELHWGLCTPEVKNAVRDLEVIGHFLRLTVDQGAPLRQLLATHVFHLWHRIVSWLDYLHPMHHFGTERMTHVPMSVLASALYGLFLLKPTLPDLFNEAPQIYRALFDLWIHIDVYCEFPLALLHIKHLHLLFLTVESALLRHDILAKLNASRRLDPEDVDMVARDMALSAVGHQPRRLYHRFVRIIDLFIRPMDPYAIICMDSELTLIDVAMGQLSFLATLSNIYLPVSSQRKDVIQALVRMIRFLLDRPGDALEAAEEASMVLWGMWKCAGDHRSLVWSLRDGVLDLIGTVHNKRPSNTMKSMLKWIANQAMYVKVLRALSPGGRVVPFGNPVVDTSMRAPSQIVHVLMSDFSSVLVDAHRTAMGSVDAPSGLAVASFPMSIHPHDYGRSVPISPLDVRFHILYARSLVRKNFAELNLVEIPRSEGWQLCNYCLSIDLRQMPPQLSLRVMPRRPRGTHSEEFQGKFESARMSSDDPHDHSEVRYIVTALVPALSRNAKPYGVKALDAPLSLMLDVYMPVGDGWIGPGGDWKSDCEEESVK</sequence>
<reference evidence="2 3" key="1">
    <citation type="journal article" date="2019" name="New Phytol.">
        <title>Comparative genomics reveals unique wood-decay strategies and fruiting body development in the Schizophyllaceae.</title>
        <authorList>
            <person name="Almasi E."/>
            <person name="Sahu N."/>
            <person name="Krizsan K."/>
            <person name="Balint B."/>
            <person name="Kovacs G.M."/>
            <person name="Kiss B."/>
            <person name="Cseklye J."/>
            <person name="Drula E."/>
            <person name="Henrissat B."/>
            <person name="Nagy I."/>
            <person name="Chovatia M."/>
            <person name="Adam C."/>
            <person name="LaButti K."/>
            <person name="Lipzen A."/>
            <person name="Riley R."/>
            <person name="Grigoriev I.V."/>
            <person name="Nagy L.G."/>
        </authorList>
    </citation>
    <scope>NUCLEOTIDE SEQUENCE [LARGE SCALE GENOMIC DNA]</scope>
    <source>
        <strain evidence="2 3">NL-1724</strain>
    </source>
</reference>
<evidence type="ECO:0000256" key="1">
    <source>
        <dbReference type="SAM" id="MobiDB-lite"/>
    </source>
</evidence>
<dbReference type="AlphaFoldDB" id="A0A550C0R0"/>
<feature type="region of interest" description="Disordered" evidence="1">
    <location>
        <begin position="471"/>
        <end position="496"/>
    </location>
</feature>
<dbReference type="OrthoDB" id="432970at2759"/>
<dbReference type="EMBL" id="VDMD01000036">
    <property type="protein sequence ID" value="TRM58373.1"/>
    <property type="molecule type" value="Genomic_DNA"/>
</dbReference>
<evidence type="ECO:0000313" key="3">
    <source>
        <dbReference type="Proteomes" id="UP000320762"/>
    </source>
</evidence>
<evidence type="ECO:0000313" key="2">
    <source>
        <dbReference type="EMBL" id="TRM58373.1"/>
    </source>
</evidence>
<organism evidence="2 3">
    <name type="scientific">Schizophyllum amplum</name>
    <dbReference type="NCBI Taxonomy" id="97359"/>
    <lineage>
        <taxon>Eukaryota</taxon>
        <taxon>Fungi</taxon>
        <taxon>Dikarya</taxon>
        <taxon>Basidiomycota</taxon>
        <taxon>Agaricomycotina</taxon>
        <taxon>Agaricomycetes</taxon>
        <taxon>Agaricomycetidae</taxon>
        <taxon>Agaricales</taxon>
        <taxon>Schizophyllaceae</taxon>
        <taxon>Schizophyllum</taxon>
    </lineage>
</organism>
<dbReference type="Proteomes" id="UP000320762">
    <property type="component" value="Unassembled WGS sequence"/>
</dbReference>
<accession>A0A550C0R0</accession>
<proteinExistence type="predicted"/>
<gene>
    <name evidence="2" type="ORF">BD626DRAFT_573594</name>
</gene>
<name>A0A550C0R0_9AGAR</name>